<reference evidence="2 3" key="1">
    <citation type="submission" date="2023-07" db="EMBL/GenBank/DDBJ databases">
        <title>Sequencing the genomes of 1000 actinobacteria strains.</title>
        <authorList>
            <person name="Klenk H.-P."/>
        </authorList>
    </citation>
    <scope>NUCLEOTIDE SEQUENCE [LARGE SCALE GENOMIC DNA]</scope>
    <source>
        <strain evidence="2 3">DSM 44710</strain>
    </source>
</reference>
<feature type="transmembrane region" description="Helical" evidence="1">
    <location>
        <begin position="188"/>
        <end position="208"/>
    </location>
</feature>
<keyword evidence="3" id="KW-1185">Reference proteome</keyword>
<sequence>MMLAMDRWLQVDWPRLSNIGQAYGLASAIFSVLAVVGVAVSLAHQSHGVVVQRDQDISDAHARLLSLVLTDPETFGPVLSDKAQRLGLVEYKRYVFVTLVLRLALSGYETGHTNEYSLRNEVFRGLFLRSVGREHWRESRTFWLSASLPRHRRFAQIADEEYQAAISRGPALPMPPGEPAPAALRPRVAPILAAGVAGGLLGVVAMAATRRRPGATDA</sequence>
<evidence type="ECO:0008006" key="4">
    <source>
        <dbReference type="Google" id="ProtNLM"/>
    </source>
</evidence>
<comment type="caution">
    <text evidence="2">The sequence shown here is derived from an EMBL/GenBank/DDBJ whole genome shotgun (WGS) entry which is preliminary data.</text>
</comment>
<evidence type="ECO:0000256" key="1">
    <source>
        <dbReference type="SAM" id="Phobius"/>
    </source>
</evidence>
<dbReference type="Pfam" id="PF19560">
    <property type="entry name" value="DUF6082"/>
    <property type="match status" value="1"/>
</dbReference>
<evidence type="ECO:0000313" key="2">
    <source>
        <dbReference type="EMBL" id="MDP9796032.1"/>
    </source>
</evidence>
<dbReference type="EMBL" id="JAUSRA010000001">
    <property type="protein sequence ID" value="MDP9796032.1"/>
    <property type="molecule type" value="Genomic_DNA"/>
</dbReference>
<accession>A0ABT9MX70</accession>
<dbReference type="InterPro" id="IPR045728">
    <property type="entry name" value="DUF6082"/>
</dbReference>
<feature type="transmembrane region" description="Helical" evidence="1">
    <location>
        <begin position="20"/>
        <end position="43"/>
    </location>
</feature>
<protein>
    <recommendedName>
        <fullName evidence="4">DUF4129 domain-containing protein</fullName>
    </recommendedName>
</protein>
<dbReference type="Proteomes" id="UP001240984">
    <property type="component" value="Unassembled WGS sequence"/>
</dbReference>
<name>A0ABT9MX70_9ACTN</name>
<keyword evidence="1" id="KW-1133">Transmembrane helix</keyword>
<proteinExistence type="predicted"/>
<organism evidence="2 3">
    <name type="scientific">Catenuloplanes nepalensis</name>
    <dbReference type="NCBI Taxonomy" id="587533"/>
    <lineage>
        <taxon>Bacteria</taxon>
        <taxon>Bacillati</taxon>
        <taxon>Actinomycetota</taxon>
        <taxon>Actinomycetes</taxon>
        <taxon>Micromonosporales</taxon>
        <taxon>Micromonosporaceae</taxon>
        <taxon>Catenuloplanes</taxon>
    </lineage>
</organism>
<keyword evidence="1" id="KW-0472">Membrane</keyword>
<gene>
    <name evidence="2" type="ORF">J2S43_004544</name>
</gene>
<keyword evidence="1" id="KW-0812">Transmembrane</keyword>
<evidence type="ECO:0000313" key="3">
    <source>
        <dbReference type="Proteomes" id="UP001240984"/>
    </source>
</evidence>